<dbReference type="OrthoDB" id="5573882at2759"/>
<feature type="compositionally biased region" description="Low complexity" evidence="1">
    <location>
        <begin position="188"/>
        <end position="200"/>
    </location>
</feature>
<comment type="caution">
    <text evidence="2">The sequence shown here is derived from an EMBL/GenBank/DDBJ whole genome shotgun (WGS) entry which is preliminary data.</text>
</comment>
<evidence type="ECO:0000313" key="2">
    <source>
        <dbReference type="EMBL" id="KAF9982616.1"/>
    </source>
</evidence>
<protein>
    <submittedName>
        <fullName evidence="2">Uncharacterized protein</fullName>
    </submittedName>
</protein>
<dbReference type="AlphaFoldDB" id="A0A9P6M9L1"/>
<feature type="region of interest" description="Disordered" evidence="1">
    <location>
        <begin position="182"/>
        <end position="226"/>
    </location>
</feature>
<dbReference type="Proteomes" id="UP000749646">
    <property type="component" value="Unassembled WGS sequence"/>
</dbReference>
<reference evidence="2" key="1">
    <citation type="journal article" date="2020" name="Fungal Divers.">
        <title>Resolving the Mortierellaceae phylogeny through synthesis of multi-gene phylogenetics and phylogenomics.</title>
        <authorList>
            <person name="Vandepol N."/>
            <person name="Liber J."/>
            <person name="Desiro A."/>
            <person name="Na H."/>
            <person name="Kennedy M."/>
            <person name="Barry K."/>
            <person name="Grigoriev I.V."/>
            <person name="Miller A.N."/>
            <person name="O'Donnell K."/>
            <person name="Stajich J.E."/>
            <person name="Bonito G."/>
        </authorList>
    </citation>
    <scope>NUCLEOTIDE SEQUENCE</scope>
    <source>
        <strain evidence="2">MES-2147</strain>
    </source>
</reference>
<name>A0A9P6M9L1_9FUNG</name>
<keyword evidence="3" id="KW-1185">Reference proteome</keyword>
<evidence type="ECO:0000313" key="3">
    <source>
        <dbReference type="Proteomes" id="UP000749646"/>
    </source>
</evidence>
<sequence length="320" mass="35574">MLTNSKPTDMSTSSTDNNIHHEHHLLSAFRTFESTSSRPRFWASLKEHYLAATQVMPWGSTSNNNTSSNIHSTANQRDFAPPIALLVSNSSPTVTLDATPWITCSSSSVDDTLLSLPHIDSLPEFTSVVISNYKTEVPTTRPYQVSVAAMDKFKVMRDVIPLKTFTYCETIIKDLKRPAAHRSLVKRSSSSSRSGSSSPAAPAPSPSPVAPEKERRKELPPLPRHLAIRDTRSNPDYLRMMACELTMVRSLKLIAPLKPRGYLPRRKELFCYVKSPLSVAVELPCDDDRLLVGSWTSVSSTESFFSTTSSDYITTDEGYE</sequence>
<organism evidence="2 3">
    <name type="scientific">Modicella reniformis</name>
    <dbReference type="NCBI Taxonomy" id="1440133"/>
    <lineage>
        <taxon>Eukaryota</taxon>
        <taxon>Fungi</taxon>
        <taxon>Fungi incertae sedis</taxon>
        <taxon>Mucoromycota</taxon>
        <taxon>Mortierellomycotina</taxon>
        <taxon>Mortierellomycetes</taxon>
        <taxon>Mortierellales</taxon>
        <taxon>Mortierellaceae</taxon>
        <taxon>Modicella</taxon>
    </lineage>
</organism>
<gene>
    <name evidence="2" type="ORF">BGZ65_002662</name>
</gene>
<dbReference type="EMBL" id="JAAAHW010003561">
    <property type="protein sequence ID" value="KAF9982616.1"/>
    <property type="molecule type" value="Genomic_DNA"/>
</dbReference>
<evidence type="ECO:0000256" key="1">
    <source>
        <dbReference type="SAM" id="MobiDB-lite"/>
    </source>
</evidence>
<accession>A0A9P6M9L1</accession>
<proteinExistence type="predicted"/>